<dbReference type="Proteomes" id="UP001515480">
    <property type="component" value="Unassembled WGS sequence"/>
</dbReference>
<comment type="similarity">
    <text evidence="3">Belongs to the RPAP3 family.</text>
</comment>
<evidence type="ECO:0000256" key="2">
    <source>
        <dbReference type="ARBA" id="ARBA00022803"/>
    </source>
</evidence>
<keyword evidence="7" id="KW-1185">Reference proteome</keyword>
<evidence type="ECO:0000256" key="4">
    <source>
        <dbReference type="ARBA" id="ARBA00040133"/>
    </source>
</evidence>
<dbReference type="InterPro" id="IPR051966">
    <property type="entry name" value="RPAP3"/>
</dbReference>
<dbReference type="EMBL" id="JBGBPQ010000001">
    <property type="protein sequence ID" value="KAL1530063.1"/>
    <property type="molecule type" value="Genomic_DNA"/>
</dbReference>
<keyword evidence="2" id="KW-0802">TPR repeat</keyword>
<proteinExistence type="inferred from homology"/>
<reference evidence="6 7" key="1">
    <citation type="journal article" date="2024" name="Science">
        <title>Giant polyketide synthase enzymes in the biosynthesis of giant marine polyether toxins.</title>
        <authorList>
            <person name="Fallon T.R."/>
            <person name="Shende V.V."/>
            <person name="Wierzbicki I.H."/>
            <person name="Pendleton A.L."/>
            <person name="Watervoot N.F."/>
            <person name="Auber R.P."/>
            <person name="Gonzalez D.J."/>
            <person name="Wisecaver J.H."/>
            <person name="Moore B.S."/>
        </authorList>
    </citation>
    <scope>NUCLEOTIDE SEQUENCE [LARGE SCALE GENOMIC DNA]</scope>
    <source>
        <strain evidence="6 7">12B1</strain>
    </source>
</reference>
<evidence type="ECO:0000256" key="1">
    <source>
        <dbReference type="ARBA" id="ARBA00022737"/>
    </source>
</evidence>
<gene>
    <name evidence="6" type="ORF">AB1Y20_000985</name>
</gene>
<feature type="domain" description="RNA-polymerase II-associated protein 3-like C-terminal" evidence="5">
    <location>
        <begin position="259"/>
        <end position="346"/>
    </location>
</feature>
<organism evidence="6 7">
    <name type="scientific">Prymnesium parvum</name>
    <name type="common">Toxic golden alga</name>
    <dbReference type="NCBI Taxonomy" id="97485"/>
    <lineage>
        <taxon>Eukaryota</taxon>
        <taxon>Haptista</taxon>
        <taxon>Haptophyta</taxon>
        <taxon>Prymnesiophyceae</taxon>
        <taxon>Prymnesiales</taxon>
        <taxon>Prymnesiaceae</taxon>
        <taxon>Prymnesium</taxon>
    </lineage>
</organism>
<dbReference type="Pfam" id="PF13877">
    <property type="entry name" value="RPAP3_C"/>
    <property type="match status" value="1"/>
</dbReference>
<dbReference type="Gene3D" id="1.25.40.10">
    <property type="entry name" value="Tetratricopeptide repeat domain"/>
    <property type="match status" value="1"/>
</dbReference>
<protein>
    <recommendedName>
        <fullName evidence="4">RNA polymerase II-associated protein 3</fullName>
    </recommendedName>
</protein>
<dbReference type="GO" id="GO:0101031">
    <property type="term" value="C:protein folding chaperone complex"/>
    <property type="evidence" value="ECO:0007669"/>
    <property type="project" value="TreeGrafter"/>
</dbReference>
<keyword evidence="1" id="KW-0677">Repeat</keyword>
<dbReference type="AlphaFoldDB" id="A0AB34K9Y0"/>
<dbReference type="InterPro" id="IPR011990">
    <property type="entry name" value="TPR-like_helical_dom_sf"/>
</dbReference>
<dbReference type="SUPFAM" id="SSF48452">
    <property type="entry name" value="TPR-like"/>
    <property type="match status" value="1"/>
</dbReference>
<comment type="caution">
    <text evidence="6">The sequence shown here is derived from an EMBL/GenBank/DDBJ whole genome shotgun (WGS) entry which is preliminary data.</text>
</comment>
<dbReference type="InterPro" id="IPR025986">
    <property type="entry name" value="RPAP3-like_C"/>
</dbReference>
<evidence type="ECO:0000313" key="7">
    <source>
        <dbReference type="Proteomes" id="UP001515480"/>
    </source>
</evidence>
<accession>A0AB34K9Y0</accession>
<evidence type="ECO:0000313" key="6">
    <source>
        <dbReference type="EMBL" id="KAL1530063.1"/>
    </source>
</evidence>
<dbReference type="PANTHER" id="PTHR46423">
    <property type="entry name" value="RNA POLYMERASE II-ASSOCIATED PROTEIN 3"/>
    <property type="match status" value="1"/>
</dbReference>
<evidence type="ECO:0000256" key="3">
    <source>
        <dbReference type="ARBA" id="ARBA00038275"/>
    </source>
</evidence>
<evidence type="ECO:0000259" key="5">
    <source>
        <dbReference type="Pfam" id="PF13877"/>
    </source>
</evidence>
<dbReference type="PANTHER" id="PTHR46423:SF1">
    <property type="entry name" value="RNA POLYMERASE II-ASSOCIATED PROTEIN 3"/>
    <property type="match status" value="1"/>
</dbReference>
<sequence>MDEAKAEGAAAFKRGEFEVAASLFARAIDLGSPEPHLLHSNRSAALAAAGKYADSLTAAEAALSAGGESFVKGHYRRAVALAGLELWSDAALACARGLAQPEGAGHSQLTELQLKCAHEQRQQREVAPAWRTPEERRLAAAEAAKKLDADAAERRARLEAEREERQRADQSRLRCLDTELASQQQALKAEAIRRRREETEAAKHRACARVDAVKEDGRRPPESTNVSGIDDRAAAMTAHVKVESWRLKQMPTRQPLSAPRVPSDFTKQFSLLRKNPQGLFEYITLMQPADCVSIFKPEIPMEVLLACADAICQHVNTSMLGWCIEWLQALTQVGRFQMTILMLDKSGQSRLADMLRALRSVAEKSDAQTLGAIEKLESCFKN</sequence>
<name>A0AB34K9Y0_PRYPA</name>